<keyword evidence="2" id="KW-1185">Reference proteome</keyword>
<accession>A0A517SEU6</accession>
<dbReference type="KEGG" id="ccos:Pan44_26520"/>
<dbReference type="AlphaFoldDB" id="A0A517SEU6"/>
<organism evidence="1 2">
    <name type="scientific">Caulifigura coniformis</name>
    <dbReference type="NCBI Taxonomy" id="2527983"/>
    <lineage>
        <taxon>Bacteria</taxon>
        <taxon>Pseudomonadati</taxon>
        <taxon>Planctomycetota</taxon>
        <taxon>Planctomycetia</taxon>
        <taxon>Planctomycetales</taxon>
        <taxon>Planctomycetaceae</taxon>
        <taxon>Caulifigura</taxon>
    </lineage>
</organism>
<dbReference type="Proteomes" id="UP000315700">
    <property type="component" value="Chromosome"/>
</dbReference>
<dbReference type="EMBL" id="CP036271">
    <property type="protein sequence ID" value="QDT54617.1"/>
    <property type="molecule type" value="Genomic_DNA"/>
</dbReference>
<dbReference type="RefSeq" id="WP_145030458.1">
    <property type="nucleotide sequence ID" value="NZ_CP036271.1"/>
</dbReference>
<gene>
    <name evidence="1" type="ORF">Pan44_26520</name>
</gene>
<name>A0A517SEU6_9PLAN</name>
<proteinExistence type="predicted"/>
<sequence length="67" mass="7390">MADKDRARKRAIRPETALATFQFLTGSSEGCVSVAMPDDRARRVLQFVTLLGFPTVAPEQAFKESFG</sequence>
<reference evidence="1 2" key="1">
    <citation type="submission" date="2019-02" db="EMBL/GenBank/DDBJ databases">
        <title>Deep-cultivation of Planctomycetes and their phenomic and genomic characterization uncovers novel biology.</title>
        <authorList>
            <person name="Wiegand S."/>
            <person name="Jogler M."/>
            <person name="Boedeker C."/>
            <person name="Pinto D."/>
            <person name="Vollmers J."/>
            <person name="Rivas-Marin E."/>
            <person name="Kohn T."/>
            <person name="Peeters S.H."/>
            <person name="Heuer A."/>
            <person name="Rast P."/>
            <person name="Oberbeckmann S."/>
            <person name="Bunk B."/>
            <person name="Jeske O."/>
            <person name="Meyerdierks A."/>
            <person name="Storesund J.E."/>
            <person name="Kallscheuer N."/>
            <person name="Luecker S."/>
            <person name="Lage O.M."/>
            <person name="Pohl T."/>
            <person name="Merkel B.J."/>
            <person name="Hornburger P."/>
            <person name="Mueller R.-W."/>
            <person name="Bruemmer F."/>
            <person name="Labrenz M."/>
            <person name="Spormann A.M."/>
            <person name="Op den Camp H."/>
            <person name="Overmann J."/>
            <person name="Amann R."/>
            <person name="Jetten M.S.M."/>
            <person name="Mascher T."/>
            <person name="Medema M.H."/>
            <person name="Devos D.P."/>
            <person name="Kaster A.-K."/>
            <person name="Ovreas L."/>
            <person name="Rohde M."/>
            <person name="Galperin M.Y."/>
            <person name="Jogler C."/>
        </authorList>
    </citation>
    <scope>NUCLEOTIDE SEQUENCE [LARGE SCALE GENOMIC DNA]</scope>
    <source>
        <strain evidence="1 2">Pan44</strain>
    </source>
</reference>
<evidence type="ECO:0000313" key="2">
    <source>
        <dbReference type="Proteomes" id="UP000315700"/>
    </source>
</evidence>
<protein>
    <submittedName>
        <fullName evidence="1">Uncharacterized protein</fullName>
    </submittedName>
</protein>
<evidence type="ECO:0000313" key="1">
    <source>
        <dbReference type="EMBL" id="QDT54617.1"/>
    </source>
</evidence>
<dbReference type="InParanoid" id="A0A517SEU6"/>